<dbReference type="Gene3D" id="2.60.120.200">
    <property type="match status" value="1"/>
</dbReference>
<sequence>MNLKDRRAICILGVLLTTLWYVSAADAQDFVTDGLVAIYTLNEADLDGKVVKDALGKNDAEVVGKLKFVEGATDGTGEAMEFEGKPDNYVEIPDMGDFEFVSIECYALEGQFGPTQGLVSTWLWEAGKVHFKFEGNQIQVHKNDGVKIRLAAETDTWYHIIYTSNTKDNELKLYVDGELVDEGNAGATPENMKERRIGSEHDGRFLTGMIDNVRIYDRILDEKEVQQNFESKSDQLPVEPAGKLSTTWGYLKALRN</sequence>
<dbReference type="InterPro" id="IPR013320">
    <property type="entry name" value="ConA-like_dom_sf"/>
</dbReference>
<organism evidence="2 3">
    <name type="scientific">Geodia barretti</name>
    <name type="common">Barrett's horny sponge</name>
    <dbReference type="NCBI Taxonomy" id="519541"/>
    <lineage>
        <taxon>Eukaryota</taxon>
        <taxon>Metazoa</taxon>
        <taxon>Porifera</taxon>
        <taxon>Demospongiae</taxon>
        <taxon>Heteroscleromorpha</taxon>
        <taxon>Tetractinellida</taxon>
        <taxon>Astrophorina</taxon>
        <taxon>Geodiidae</taxon>
        <taxon>Geodia</taxon>
    </lineage>
</organism>
<protein>
    <recommendedName>
        <fullName evidence="4">LamG-like jellyroll fold domain-containing protein</fullName>
    </recommendedName>
</protein>
<dbReference type="AlphaFoldDB" id="A0AA35RDY9"/>
<feature type="chain" id="PRO_5041207473" description="LamG-like jellyroll fold domain-containing protein" evidence="1">
    <location>
        <begin position="25"/>
        <end position="256"/>
    </location>
</feature>
<evidence type="ECO:0000256" key="1">
    <source>
        <dbReference type="SAM" id="SignalP"/>
    </source>
</evidence>
<reference evidence="2" key="1">
    <citation type="submission" date="2023-03" db="EMBL/GenBank/DDBJ databases">
        <authorList>
            <person name="Steffen K."/>
            <person name="Cardenas P."/>
        </authorList>
    </citation>
    <scope>NUCLEOTIDE SEQUENCE</scope>
</reference>
<evidence type="ECO:0000313" key="2">
    <source>
        <dbReference type="EMBL" id="CAI8009705.1"/>
    </source>
</evidence>
<dbReference type="SUPFAM" id="SSF49899">
    <property type="entry name" value="Concanavalin A-like lectins/glucanases"/>
    <property type="match status" value="1"/>
</dbReference>
<proteinExistence type="predicted"/>
<dbReference type="EMBL" id="CASHTH010000987">
    <property type="protein sequence ID" value="CAI8009705.1"/>
    <property type="molecule type" value="Genomic_DNA"/>
</dbReference>
<feature type="signal peptide" evidence="1">
    <location>
        <begin position="1"/>
        <end position="24"/>
    </location>
</feature>
<dbReference type="Proteomes" id="UP001174909">
    <property type="component" value="Unassembled WGS sequence"/>
</dbReference>
<keyword evidence="3" id="KW-1185">Reference proteome</keyword>
<comment type="caution">
    <text evidence="2">The sequence shown here is derived from an EMBL/GenBank/DDBJ whole genome shotgun (WGS) entry which is preliminary data.</text>
</comment>
<name>A0AA35RDY9_GEOBA</name>
<accession>A0AA35RDY9</accession>
<keyword evidence="1" id="KW-0732">Signal</keyword>
<evidence type="ECO:0008006" key="4">
    <source>
        <dbReference type="Google" id="ProtNLM"/>
    </source>
</evidence>
<dbReference type="Pfam" id="PF13385">
    <property type="entry name" value="Laminin_G_3"/>
    <property type="match status" value="1"/>
</dbReference>
<gene>
    <name evidence="2" type="ORF">GBAR_LOCUS6478</name>
</gene>
<evidence type="ECO:0000313" key="3">
    <source>
        <dbReference type="Proteomes" id="UP001174909"/>
    </source>
</evidence>